<comment type="similarity">
    <text evidence="5">Belongs to the D-isomer specific 2-hydroxyacid dehydrogenase family.</text>
</comment>
<comment type="caution">
    <text evidence="8">The sequence shown here is derived from an EMBL/GenBank/DDBJ whole genome shotgun (WGS) entry which is preliminary data.</text>
</comment>
<organism evidence="8 9">
    <name type="scientific">Flemingia macrophylla</name>
    <dbReference type="NCBI Taxonomy" id="520843"/>
    <lineage>
        <taxon>Eukaryota</taxon>
        <taxon>Viridiplantae</taxon>
        <taxon>Streptophyta</taxon>
        <taxon>Embryophyta</taxon>
        <taxon>Tracheophyta</taxon>
        <taxon>Spermatophyta</taxon>
        <taxon>Magnoliopsida</taxon>
        <taxon>eudicotyledons</taxon>
        <taxon>Gunneridae</taxon>
        <taxon>Pentapetalae</taxon>
        <taxon>rosids</taxon>
        <taxon>fabids</taxon>
        <taxon>Fabales</taxon>
        <taxon>Fabaceae</taxon>
        <taxon>Papilionoideae</taxon>
        <taxon>50 kb inversion clade</taxon>
        <taxon>NPAAA clade</taxon>
        <taxon>indigoferoid/millettioid clade</taxon>
        <taxon>Phaseoleae</taxon>
        <taxon>Flemingia</taxon>
    </lineage>
</organism>
<name>A0ABD1MQR4_9FABA</name>
<evidence type="ECO:0000259" key="6">
    <source>
        <dbReference type="Pfam" id="PF00389"/>
    </source>
</evidence>
<dbReference type="InterPro" id="IPR006140">
    <property type="entry name" value="D-isomer_DH_NAD-bd"/>
</dbReference>
<reference evidence="8 9" key="1">
    <citation type="submission" date="2024-08" db="EMBL/GenBank/DDBJ databases">
        <title>Insights into the chromosomal genome structure of Flemingia macrophylla.</title>
        <authorList>
            <person name="Ding Y."/>
            <person name="Zhao Y."/>
            <person name="Bi W."/>
            <person name="Wu M."/>
            <person name="Zhao G."/>
            <person name="Gong Y."/>
            <person name="Li W."/>
            <person name="Zhang P."/>
        </authorList>
    </citation>
    <scope>NUCLEOTIDE SEQUENCE [LARGE SCALE GENOMIC DNA]</scope>
    <source>
        <strain evidence="8">DYQJB</strain>
        <tissue evidence="8">Leaf</tissue>
    </source>
</reference>
<keyword evidence="9" id="KW-1185">Reference proteome</keyword>
<evidence type="ECO:0000256" key="3">
    <source>
        <dbReference type="ARBA" id="ARBA00023027"/>
    </source>
</evidence>
<dbReference type="InterPro" id="IPR006139">
    <property type="entry name" value="D-isomer_2_OHA_DH_cat_dom"/>
</dbReference>
<dbReference type="SUPFAM" id="SSF52283">
    <property type="entry name" value="Formate/glycerate dehydrogenase catalytic domain-like"/>
    <property type="match status" value="1"/>
</dbReference>
<evidence type="ECO:0000313" key="9">
    <source>
        <dbReference type="Proteomes" id="UP001603857"/>
    </source>
</evidence>
<evidence type="ECO:0000256" key="5">
    <source>
        <dbReference type="RuleBase" id="RU003719"/>
    </source>
</evidence>
<dbReference type="Gene3D" id="3.40.50.720">
    <property type="entry name" value="NAD(P)-binding Rossmann-like Domain"/>
    <property type="match status" value="2"/>
</dbReference>
<dbReference type="InterPro" id="IPR029752">
    <property type="entry name" value="D-isomer_DH_CS1"/>
</dbReference>
<dbReference type="EC" id="1.1.1.79" evidence="4"/>
<feature type="domain" description="D-isomer specific 2-hydroxyacid dehydrogenase NAD-binding" evidence="7">
    <location>
        <begin position="116"/>
        <end position="288"/>
    </location>
</feature>
<dbReference type="AlphaFoldDB" id="A0ABD1MQR4"/>
<dbReference type="PANTHER" id="PTHR10996">
    <property type="entry name" value="2-HYDROXYACID DEHYDROGENASE-RELATED"/>
    <property type="match status" value="1"/>
</dbReference>
<dbReference type="Proteomes" id="UP001603857">
    <property type="component" value="Unassembled WGS sequence"/>
</dbReference>
<dbReference type="GO" id="GO:0030267">
    <property type="term" value="F:glyoxylate reductase (NADPH) activity"/>
    <property type="evidence" value="ECO:0007669"/>
    <property type="project" value="UniProtKB-EC"/>
</dbReference>
<dbReference type="PANTHER" id="PTHR10996:SF179">
    <property type="entry name" value="D-ISOMER SPECIFIC 2-HYDROXYACID DEHYDROGENASE FAMILY PROTEIN-RELATED"/>
    <property type="match status" value="1"/>
</dbReference>
<dbReference type="GO" id="GO:0009853">
    <property type="term" value="P:photorespiration"/>
    <property type="evidence" value="ECO:0007669"/>
    <property type="project" value="UniProtKB-ARBA"/>
</dbReference>
<dbReference type="Pfam" id="PF00389">
    <property type="entry name" value="2-Hacid_dh"/>
    <property type="match status" value="1"/>
</dbReference>
<protein>
    <recommendedName>
        <fullName evidence="4">glyoxylate reductase (NADP(+))</fullName>
        <ecNumber evidence="4">1.1.1.79</ecNumber>
    </recommendedName>
</protein>
<dbReference type="Pfam" id="PF02826">
    <property type="entry name" value="2-Hacid_dh_C"/>
    <property type="match status" value="1"/>
</dbReference>
<keyword evidence="2 5" id="KW-0560">Oxidoreductase</keyword>
<sequence length="344" mass="37394">MELQPLLVLGLPSIFPAFETLNSHKYIFLKAFSSKLPLLQFLATKNVAPSSIRAILCDPRQALTVDILGLLPAVGFVLTTTAGMDHIDLSECRRRGIQVVSIGSLAADDVADMAIGLLIDVLYKISANNRRVRKCVASKPLNFTMAPKLGGKRVGIIGLGSIGGEVGKRLEAFDCKVMYHSRNEKPFVPYHYYSNVVDLATNCDALVVCCPLTKQTRHILNREVMLALGKDGVIVNVGRGPLIDEKELVHCLVQGEIGGAGLDVFENEPRVPNELFALDNVVLSPHAGAHTKESCQVKCELVAASLEAFFATKPRISVQPVIEERHFYPSFECLPASSGEPAYA</sequence>
<evidence type="ECO:0000256" key="4">
    <source>
        <dbReference type="ARBA" id="ARBA00066661"/>
    </source>
</evidence>
<dbReference type="SUPFAM" id="SSF51735">
    <property type="entry name" value="NAD(P)-binding Rossmann-fold domains"/>
    <property type="match status" value="1"/>
</dbReference>
<keyword evidence="1" id="KW-0521">NADP</keyword>
<keyword evidence="3" id="KW-0520">NAD</keyword>
<dbReference type="PROSITE" id="PS00065">
    <property type="entry name" value="D_2_HYDROXYACID_DH_1"/>
    <property type="match status" value="1"/>
</dbReference>
<dbReference type="FunFam" id="3.40.50.720:FF:000213">
    <property type="entry name" value="Putative 2-hydroxyacid dehydrogenase"/>
    <property type="match status" value="1"/>
</dbReference>
<feature type="domain" description="D-isomer specific 2-hydroxyacid dehydrogenase catalytic" evidence="6">
    <location>
        <begin position="52"/>
        <end position="315"/>
    </location>
</feature>
<evidence type="ECO:0000313" key="8">
    <source>
        <dbReference type="EMBL" id="KAL2337415.1"/>
    </source>
</evidence>
<evidence type="ECO:0000259" key="7">
    <source>
        <dbReference type="Pfam" id="PF02826"/>
    </source>
</evidence>
<evidence type="ECO:0000256" key="1">
    <source>
        <dbReference type="ARBA" id="ARBA00022857"/>
    </source>
</evidence>
<dbReference type="GO" id="GO:0016618">
    <property type="term" value="F:hydroxypyruvate reductase [NAD(P)H] activity"/>
    <property type="evidence" value="ECO:0007669"/>
    <property type="project" value="UniProtKB-ARBA"/>
</dbReference>
<evidence type="ECO:0000256" key="2">
    <source>
        <dbReference type="ARBA" id="ARBA00023002"/>
    </source>
</evidence>
<dbReference type="EMBL" id="JBGMDY010000004">
    <property type="protein sequence ID" value="KAL2337415.1"/>
    <property type="molecule type" value="Genomic_DNA"/>
</dbReference>
<gene>
    <name evidence="8" type="ORF">Fmac_011861</name>
</gene>
<dbReference type="InterPro" id="IPR050223">
    <property type="entry name" value="D-isomer_2-hydroxyacid_DH"/>
</dbReference>
<proteinExistence type="inferred from homology"/>
<accession>A0ABD1MQR4</accession>
<dbReference type="InterPro" id="IPR036291">
    <property type="entry name" value="NAD(P)-bd_dom_sf"/>
</dbReference>